<dbReference type="Pfam" id="PF02754">
    <property type="entry name" value="CCG"/>
    <property type="match status" value="2"/>
</dbReference>
<dbReference type="PROSITE" id="PS51379">
    <property type="entry name" value="4FE4S_FER_2"/>
    <property type="match status" value="1"/>
</dbReference>
<dbReference type="Gene3D" id="3.30.465.10">
    <property type="match status" value="1"/>
</dbReference>
<dbReference type="eggNOG" id="COG0277">
    <property type="taxonomic scope" value="Bacteria"/>
</dbReference>
<organism evidence="10 11">
    <name type="scientific">Sphaerobacter thermophilus (strain ATCC 49802 / DSM 20745 / KCCM 41009 / NCIMB 13125 / S 6022)</name>
    <dbReference type="NCBI Taxonomy" id="479434"/>
    <lineage>
        <taxon>Bacteria</taxon>
        <taxon>Pseudomonadati</taxon>
        <taxon>Thermomicrobiota</taxon>
        <taxon>Thermomicrobia</taxon>
        <taxon>Sphaerobacterales</taxon>
        <taxon>Sphaerobacterineae</taxon>
        <taxon>Sphaerobacteraceae</taxon>
        <taxon>Sphaerobacter</taxon>
    </lineage>
</organism>
<accession>D1C769</accession>
<dbReference type="EMBL" id="CP001823">
    <property type="protein sequence ID" value="ACZ39715.1"/>
    <property type="molecule type" value="Genomic_DNA"/>
</dbReference>
<keyword evidence="4" id="KW-0274">FAD</keyword>
<dbReference type="InterPro" id="IPR016171">
    <property type="entry name" value="Vanillyl_alc_oxidase_C-sub2"/>
</dbReference>
<evidence type="ECO:0000256" key="2">
    <source>
        <dbReference type="ARBA" id="ARBA00022630"/>
    </source>
</evidence>
<dbReference type="GO" id="GO:0046872">
    <property type="term" value="F:metal ion binding"/>
    <property type="evidence" value="ECO:0007669"/>
    <property type="project" value="UniProtKB-KW"/>
</dbReference>
<evidence type="ECO:0000313" key="10">
    <source>
        <dbReference type="EMBL" id="ACZ39715.1"/>
    </source>
</evidence>
<keyword evidence="5" id="KW-0560">Oxidoreductase</keyword>
<evidence type="ECO:0000256" key="1">
    <source>
        <dbReference type="ARBA" id="ARBA00001974"/>
    </source>
</evidence>
<dbReference type="eggNOG" id="COG0247">
    <property type="taxonomic scope" value="Bacteria"/>
</dbReference>
<evidence type="ECO:0000256" key="5">
    <source>
        <dbReference type="ARBA" id="ARBA00023002"/>
    </source>
</evidence>
<dbReference type="GO" id="GO:0008720">
    <property type="term" value="F:D-lactate dehydrogenase (NAD+) activity"/>
    <property type="evidence" value="ECO:0007669"/>
    <property type="project" value="TreeGrafter"/>
</dbReference>
<dbReference type="Pfam" id="PF13183">
    <property type="entry name" value="Fer4_8"/>
    <property type="match status" value="1"/>
</dbReference>
<evidence type="ECO:0000256" key="7">
    <source>
        <dbReference type="ARBA" id="ARBA00023014"/>
    </source>
</evidence>
<evidence type="ECO:0000313" key="11">
    <source>
        <dbReference type="Proteomes" id="UP000002027"/>
    </source>
</evidence>
<keyword evidence="2" id="KW-0285">Flavoprotein</keyword>
<keyword evidence="11" id="KW-1185">Reference proteome</keyword>
<evidence type="ECO:0000259" key="9">
    <source>
        <dbReference type="PROSITE" id="PS51387"/>
    </source>
</evidence>
<dbReference type="InterPro" id="IPR006094">
    <property type="entry name" value="Oxid_FAD_bind_N"/>
</dbReference>
<dbReference type="Gene3D" id="1.10.45.10">
    <property type="entry name" value="Vanillyl-alcohol Oxidase, Chain A, domain 4"/>
    <property type="match status" value="1"/>
</dbReference>
<dbReference type="InParanoid" id="D1C769"/>
<dbReference type="Gene3D" id="3.30.70.2190">
    <property type="match status" value="1"/>
</dbReference>
<keyword evidence="3" id="KW-0479">Metal-binding</keyword>
<keyword evidence="6" id="KW-0408">Iron</keyword>
<evidence type="ECO:0000256" key="6">
    <source>
        <dbReference type="ARBA" id="ARBA00023004"/>
    </source>
</evidence>
<name>D1C769_SPHTD</name>
<dbReference type="Gene3D" id="1.10.1060.10">
    <property type="entry name" value="Alpha-helical ferredoxin"/>
    <property type="match status" value="1"/>
</dbReference>
<dbReference type="InterPro" id="IPR016169">
    <property type="entry name" value="FAD-bd_PCMH_sub2"/>
</dbReference>
<dbReference type="SUPFAM" id="SSF46548">
    <property type="entry name" value="alpha-helical ferredoxin"/>
    <property type="match status" value="1"/>
</dbReference>
<dbReference type="InterPro" id="IPR016166">
    <property type="entry name" value="FAD-bd_PCMH"/>
</dbReference>
<dbReference type="Pfam" id="PF01565">
    <property type="entry name" value="FAD_binding_4"/>
    <property type="match status" value="1"/>
</dbReference>
<dbReference type="Pfam" id="PF02913">
    <property type="entry name" value="FAD-oxidase_C"/>
    <property type="match status" value="1"/>
</dbReference>
<dbReference type="SUPFAM" id="SSF55103">
    <property type="entry name" value="FAD-linked oxidases, C-terminal domain"/>
    <property type="match status" value="1"/>
</dbReference>
<feature type="domain" description="FAD-binding PCMH-type" evidence="9">
    <location>
        <begin position="47"/>
        <end position="275"/>
    </location>
</feature>
<dbReference type="PROSITE" id="PS00198">
    <property type="entry name" value="4FE4S_FER_1"/>
    <property type="match status" value="1"/>
</dbReference>
<dbReference type="PANTHER" id="PTHR11748:SF119">
    <property type="entry name" value="D-2-HYDROXYGLUTARATE DEHYDROGENASE"/>
    <property type="match status" value="1"/>
</dbReference>
<proteinExistence type="predicted"/>
<dbReference type="AlphaFoldDB" id="D1C769"/>
<dbReference type="GO" id="GO:0004458">
    <property type="term" value="F:D-lactate dehydrogenase (cytochrome) activity"/>
    <property type="evidence" value="ECO:0007669"/>
    <property type="project" value="TreeGrafter"/>
</dbReference>
<reference evidence="10 11" key="2">
    <citation type="journal article" date="2010" name="Stand. Genomic Sci.">
        <title>Complete genome sequence of Desulfohalobium retbaense type strain (HR(100)).</title>
        <authorList>
            <person name="Spring S."/>
            <person name="Nolan M."/>
            <person name="Lapidus A."/>
            <person name="Glavina Del Rio T."/>
            <person name="Copeland A."/>
            <person name="Tice H."/>
            <person name="Cheng J.F."/>
            <person name="Lucas S."/>
            <person name="Land M."/>
            <person name="Chen F."/>
            <person name="Bruce D."/>
            <person name="Goodwin L."/>
            <person name="Pitluck S."/>
            <person name="Ivanova N."/>
            <person name="Mavromatis K."/>
            <person name="Mikhailova N."/>
            <person name="Pati A."/>
            <person name="Chen A."/>
            <person name="Palaniappan K."/>
            <person name="Hauser L."/>
            <person name="Chang Y.J."/>
            <person name="Jeffries C.D."/>
            <person name="Munk C."/>
            <person name="Kiss H."/>
            <person name="Chain P."/>
            <person name="Han C."/>
            <person name="Brettin T."/>
            <person name="Detter J.C."/>
            <person name="Schuler E."/>
            <person name="Goker M."/>
            <person name="Rohde M."/>
            <person name="Bristow J."/>
            <person name="Eisen J.A."/>
            <person name="Markowitz V."/>
            <person name="Hugenholtz P."/>
            <person name="Kyrpides N.C."/>
            <person name="Klenk H.P."/>
        </authorList>
    </citation>
    <scope>NUCLEOTIDE SEQUENCE [LARGE SCALE GENOMIC DNA]</scope>
    <source>
        <strain evidence="11">ATCC 49802 / DSM 20745 / S 6022</strain>
    </source>
</reference>
<dbReference type="KEGG" id="sti:Sthe_2294"/>
<dbReference type="GO" id="GO:0071949">
    <property type="term" value="F:FAD binding"/>
    <property type="evidence" value="ECO:0007669"/>
    <property type="project" value="InterPro"/>
</dbReference>
<gene>
    <name evidence="10" type="ordered locus">Sthe_2294</name>
</gene>
<dbReference type="Gene3D" id="3.30.70.2740">
    <property type="match status" value="1"/>
</dbReference>
<dbReference type="InterPro" id="IPR004113">
    <property type="entry name" value="FAD-bd_oxidored_4_C"/>
</dbReference>
<dbReference type="GO" id="GO:1903457">
    <property type="term" value="P:lactate catabolic process"/>
    <property type="evidence" value="ECO:0007669"/>
    <property type="project" value="TreeGrafter"/>
</dbReference>
<dbReference type="GO" id="GO:0051536">
    <property type="term" value="F:iron-sulfur cluster binding"/>
    <property type="evidence" value="ECO:0007669"/>
    <property type="project" value="UniProtKB-KW"/>
</dbReference>
<dbReference type="InterPro" id="IPR036318">
    <property type="entry name" value="FAD-bd_PCMH-like_sf"/>
</dbReference>
<evidence type="ECO:0000256" key="3">
    <source>
        <dbReference type="ARBA" id="ARBA00022723"/>
    </source>
</evidence>
<dbReference type="InterPro" id="IPR017896">
    <property type="entry name" value="4Fe4S_Fe-S-bd"/>
</dbReference>
<evidence type="ECO:0000256" key="4">
    <source>
        <dbReference type="ARBA" id="ARBA00022827"/>
    </source>
</evidence>
<dbReference type="InterPro" id="IPR016164">
    <property type="entry name" value="FAD-linked_Oxase-like_C"/>
</dbReference>
<feature type="domain" description="4Fe-4S ferredoxin-type" evidence="8">
    <location>
        <begin position="616"/>
        <end position="648"/>
    </location>
</feature>
<dbReference type="Proteomes" id="UP000002027">
    <property type="component" value="Chromosome 1"/>
</dbReference>
<dbReference type="InterPro" id="IPR017900">
    <property type="entry name" value="4Fe4S_Fe_S_CS"/>
</dbReference>
<dbReference type="SUPFAM" id="SSF56176">
    <property type="entry name" value="FAD-binding/transporter-associated domain-like"/>
    <property type="match status" value="1"/>
</dbReference>
<keyword evidence="7" id="KW-0411">Iron-sulfur</keyword>
<dbReference type="FunFam" id="1.10.45.10:FF:000001">
    <property type="entry name" value="D-lactate dehydrogenase mitochondrial"/>
    <property type="match status" value="1"/>
</dbReference>
<protein>
    <submittedName>
        <fullName evidence="10">FAD linked oxidase domain protein</fullName>
    </submittedName>
</protein>
<dbReference type="PROSITE" id="PS51387">
    <property type="entry name" value="FAD_PCMH"/>
    <property type="match status" value="1"/>
</dbReference>
<dbReference type="STRING" id="479434.Sthe_2294"/>
<dbReference type="InterPro" id="IPR009051">
    <property type="entry name" value="Helical_ferredxn"/>
</dbReference>
<reference evidence="11" key="1">
    <citation type="submission" date="2009-11" db="EMBL/GenBank/DDBJ databases">
        <title>The complete chromosome 1 of Sphaerobacter thermophilus DSM 20745.</title>
        <authorList>
            <person name="Lucas S."/>
            <person name="Copeland A."/>
            <person name="Lapidus A."/>
            <person name="Glavina del Rio T."/>
            <person name="Dalin E."/>
            <person name="Tice H."/>
            <person name="Bruce D."/>
            <person name="Goodwin L."/>
            <person name="Pitluck S."/>
            <person name="Kyrpides N."/>
            <person name="Mavromatis K."/>
            <person name="Ivanova N."/>
            <person name="Mikhailova N."/>
            <person name="LaButti K.M."/>
            <person name="Clum A."/>
            <person name="Sun H.I."/>
            <person name="Brettin T."/>
            <person name="Detter J.C."/>
            <person name="Han C."/>
            <person name="Larimer F."/>
            <person name="Land M."/>
            <person name="Hauser L."/>
            <person name="Markowitz V."/>
            <person name="Cheng J.F."/>
            <person name="Hugenholtz P."/>
            <person name="Woyke T."/>
            <person name="Wu D."/>
            <person name="Steenblock K."/>
            <person name="Schneider S."/>
            <person name="Pukall R."/>
            <person name="Goeker M."/>
            <person name="Klenk H.P."/>
            <person name="Eisen J.A."/>
        </authorList>
    </citation>
    <scope>NUCLEOTIDE SEQUENCE [LARGE SCALE GENOMIC DNA]</scope>
    <source>
        <strain evidence="11">ATCC 49802 / DSM 20745 / S 6022</strain>
    </source>
</reference>
<dbReference type="InterPro" id="IPR004017">
    <property type="entry name" value="Cys_rich_dom"/>
</dbReference>
<dbReference type="RefSeq" id="WP_012872756.1">
    <property type="nucleotide sequence ID" value="NC_013523.1"/>
</dbReference>
<dbReference type="PANTHER" id="PTHR11748">
    <property type="entry name" value="D-LACTATE DEHYDROGENASE"/>
    <property type="match status" value="1"/>
</dbReference>
<sequence>MVATVRAVTPGSEAARALEAELRWRISGEVRFDQYSRMLYSTDASNYQIEPVGVVLPRTVDDVRATIELAAKHGVPILPRGGGSSLAGQTVGAALVVDTSKYLNQILEVDPSARVARVQPGIVLAQLNAKLARYGLMFGPDPASSDRATIGGVVGNNASGSHSILYGMTKDHVLAAHVFLSDATELTFRALTPDEVAAKAAQDTREGRLYRALLSLRERYGAAIQRDFPRHWRRATGYSLPELLVEDGFNPARLLASSEGTLALGVEYTINLVPRPTRTALVLLQFDDLVRAMEATPTILECEPSAVELMDRMLISLTRQQPGYARQISFIKGDPDAILAVEFYGESEAELRAKVERLTRHLTEQGVVQDPLPVYDPKQQADVWSVRKAGLGLLMSIKGDAKPIACIEDVSVPVEHLAEYVREILRLVAEHGTRAAFYAHASAGCLHVRPLVSLKTAAGVRTMRELTEAAADLAIKFGGVMSGEHGDGLARGELNERIFGPELYQCMRELKAAFDPDGLMNPGKIVDCPPMTENLRYGPDYRTLEPKTHLSFAREGGFAAAIEMCNGAGVCRKVGSGTMCPSYMATRDEHDTTRARANALRAALSGRLLSHSQLTAKETYDVLDLCLSCKACKTECPSSVDMAKIKTEFLAQYYEAHGTPLRARVFGHIHTMNRLGSRVAPLANFMLRSPLGDVGKRAIGVHPKREIAPFARQTFEEWFRARQPSAPLGTRGVAVYYHDTFTNYNYPEIGKAAVRLLEAAGYTVEIVRQRACCGRPMLSKGLVDGARKLARRNVEALADYARRGVPIVGTEPSCILTLRDEYADLLPDDPAVAQIAANSFMIDEFLARLAENGELDITWREDPGPKVLFHGHCHQKALIGVGPSMAVLRAAGCEAEESGAGCCGMAGSFGYEAEHYEVSRKIGAERLFPKVEAQSAGTMIAVAGVSCREQIGHFTHRRPLHIAEVLATRLAPAVRPAATQAAD</sequence>
<dbReference type="OrthoDB" id="9767256at2"/>
<evidence type="ECO:0000259" key="8">
    <source>
        <dbReference type="PROSITE" id="PS51379"/>
    </source>
</evidence>
<comment type="cofactor">
    <cofactor evidence="1">
        <name>FAD</name>
        <dbReference type="ChEBI" id="CHEBI:57692"/>
    </cofactor>
</comment>
<dbReference type="HOGENOM" id="CLU_010756_0_0_0"/>